<evidence type="ECO:0000256" key="7">
    <source>
        <dbReference type="HAMAP-Rule" id="MF_03157"/>
    </source>
</evidence>
<feature type="binding site" evidence="7">
    <location>
        <begin position="171"/>
        <end position="177"/>
    </location>
    <ligand>
        <name>(6S)-NADPHX</name>
        <dbReference type="ChEBI" id="CHEBI:64076"/>
    </ligand>
</feature>
<dbReference type="InterPro" id="IPR000631">
    <property type="entry name" value="CARKD"/>
</dbReference>
<dbReference type="InterPro" id="IPR029056">
    <property type="entry name" value="Ribokinase-like"/>
</dbReference>
<dbReference type="PROSITE" id="PS01049">
    <property type="entry name" value="YJEF_C_1"/>
    <property type="match status" value="1"/>
</dbReference>
<keyword evidence="7" id="KW-0963">Cytoplasm</keyword>
<dbReference type="GO" id="GO:0047453">
    <property type="term" value="F:ATP-dependent NAD(P)H-hydrate dehydratase activity"/>
    <property type="evidence" value="ECO:0007669"/>
    <property type="project" value="UniProtKB-UniRule"/>
</dbReference>
<dbReference type="Proteomes" id="UP001362899">
    <property type="component" value="Unassembled WGS sequence"/>
</dbReference>
<proteinExistence type="inferred from homology"/>
<dbReference type="HAMAP" id="MF_01965">
    <property type="entry name" value="NADHX_dehydratase"/>
    <property type="match status" value="1"/>
</dbReference>
<evidence type="ECO:0000313" key="10">
    <source>
        <dbReference type="Proteomes" id="UP001362899"/>
    </source>
</evidence>
<keyword evidence="1 7" id="KW-0547">Nucleotide-binding</keyword>
<dbReference type="CDD" id="cd01171">
    <property type="entry name" value="YXKO-related"/>
    <property type="match status" value="1"/>
</dbReference>
<keyword evidence="4 7" id="KW-0520">NAD</keyword>
<dbReference type="GO" id="GO:0005524">
    <property type="term" value="F:ATP binding"/>
    <property type="evidence" value="ECO:0007669"/>
    <property type="project" value="UniProtKB-KW"/>
</dbReference>
<gene>
    <name evidence="9" type="ORF">DASB73_028730</name>
</gene>
<sequence>MSAVNIILKMAIQGAIRTIIPPLLSSWHKGQLGKILVIGGSEDYTGAPFFASMSSMLTGADMAHVICTKSSCLAIKSYSPDIMVHPYLNEEPQFSDIDPRILPLLEKIDAVLIGPGLGRDSAIFNQIIKIIKLVDEHKLPLVIDADGLFLVQQQPNVVKDIKNSQVFLTPNVMEYYRLQKAMGIDLPFEESVKRSPVELAQYLGANILLKNKHDIIASKSVEVSVEEQSGLRRVSGQGDILSGAVTTFVSWSKAYSNNMWETKPLPDVFKDEIGLVAMYGASALVRRASRIAYEKHGRSLVTTNILNSVGPAFKELYE</sequence>
<name>A0AAV5RK44_STABA</name>
<feature type="domain" description="YjeF C-terminal" evidence="8">
    <location>
        <begin position="12"/>
        <end position="316"/>
    </location>
</feature>
<evidence type="ECO:0000313" key="9">
    <source>
        <dbReference type="EMBL" id="GMM51910.1"/>
    </source>
</evidence>
<accession>A0AAV5RK44</accession>
<protein>
    <recommendedName>
        <fullName evidence="7">ATP-dependent (S)-NAD(P)H-hydrate dehydratase</fullName>
        <ecNumber evidence="7">4.2.1.93</ecNumber>
    </recommendedName>
    <alternativeName>
        <fullName evidence="7">ATP-dependent NAD(P)HX dehydratase</fullName>
    </alternativeName>
</protein>
<reference evidence="9 10" key="1">
    <citation type="journal article" date="2023" name="Elife">
        <title>Identification of key yeast species and microbe-microbe interactions impacting larval growth of Drosophila in the wild.</title>
        <authorList>
            <person name="Mure A."/>
            <person name="Sugiura Y."/>
            <person name="Maeda R."/>
            <person name="Honda K."/>
            <person name="Sakurai N."/>
            <person name="Takahashi Y."/>
            <person name="Watada M."/>
            <person name="Katoh T."/>
            <person name="Gotoh A."/>
            <person name="Gotoh Y."/>
            <person name="Taniguchi I."/>
            <person name="Nakamura K."/>
            <person name="Hayashi T."/>
            <person name="Katayama T."/>
            <person name="Uemura T."/>
            <person name="Hattori Y."/>
        </authorList>
    </citation>
    <scope>NUCLEOTIDE SEQUENCE [LARGE SCALE GENOMIC DNA]</scope>
    <source>
        <strain evidence="9 10">SB-73</strain>
    </source>
</reference>
<dbReference type="NCBIfam" id="TIGR00196">
    <property type="entry name" value="yjeF_cterm"/>
    <property type="match status" value="1"/>
</dbReference>
<dbReference type="PROSITE" id="PS51383">
    <property type="entry name" value="YJEF_C_3"/>
    <property type="match status" value="1"/>
</dbReference>
<keyword evidence="2 7" id="KW-0067">ATP-binding</keyword>
<evidence type="ECO:0000256" key="1">
    <source>
        <dbReference type="ARBA" id="ARBA00022741"/>
    </source>
</evidence>
<comment type="subcellular location">
    <subcellularLocation>
        <location evidence="7">Cytoplasm</location>
    </subcellularLocation>
</comment>
<comment type="catalytic activity">
    <reaction evidence="7">
        <text>(6S)-NADHX + ATP = ADP + phosphate + NADH + H(+)</text>
        <dbReference type="Rhea" id="RHEA:19017"/>
        <dbReference type="ChEBI" id="CHEBI:15378"/>
        <dbReference type="ChEBI" id="CHEBI:30616"/>
        <dbReference type="ChEBI" id="CHEBI:43474"/>
        <dbReference type="ChEBI" id="CHEBI:57945"/>
        <dbReference type="ChEBI" id="CHEBI:64074"/>
        <dbReference type="ChEBI" id="CHEBI:456216"/>
        <dbReference type="EC" id="4.2.1.93"/>
    </reaction>
</comment>
<dbReference type="Pfam" id="PF01256">
    <property type="entry name" value="Carb_kinase"/>
    <property type="match status" value="1"/>
</dbReference>
<keyword evidence="10" id="KW-1185">Reference proteome</keyword>
<dbReference type="InterPro" id="IPR017953">
    <property type="entry name" value="Carbohydrate_kinase_pred_CS"/>
</dbReference>
<comment type="similarity">
    <text evidence="7">Belongs to the NnrD/CARKD family.</text>
</comment>
<feature type="binding site" evidence="7">
    <location>
        <begin position="210"/>
        <end position="214"/>
    </location>
    <ligand>
        <name>ATP</name>
        <dbReference type="ChEBI" id="CHEBI:30616"/>
    </ligand>
</feature>
<evidence type="ECO:0000256" key="2">
    <source>
        <dbReference type="ARBA" id="ARBA00022840"/>
    </source>
</evidence>
<dbReference type="EMBL" id="BTGC01000008">
    <property type="protein sequence ID" value="GMM51910.1"/>
    <property type="molecule type" value="Genomic_DNA"/>
</dbReference>
<evidence type="ECO:0000256" key="4">
    <source>
        <dbReference type="ARBA" id="ARBA00023027"/>
    </source>
</evidence>
<dbReference type="GO" id="GO:0110051">
    <property type="term" value="P:metabolite repair"/>
    <property type="evidence" value="ECO:0007669"/>
    <property type="project" value="TreeGrafter"/>
</dbReference>
<evidence type="ECO:0000259" key="8">
    <source>
        <dbReference type="PROSITE" id="PS51383"/>
    </source>
</evidence>
<evidence type="ECO:0000256" key="3">
    <source>
        <dbReference type="ARBA" id="ARBA00022857"/>
    </source>
</evidence>
<dbReference type="PANTHER" id="PTHR12592">
    <property type="entry name" value="ATP-DEPENDENT (S)-NAD(P)H-HYDRATE DEHYDRATASE FAMILY MEMBER"/>
    <property type="match status" value="1"/>
</dbReference>
<dbReference type="Gene3D" id="3.40.1190.20">
    <property type="match status" value="1"/>
</dbReference>
<organism evidence="9 10">
    <name type="scientific">Starmerella bacillaris</name>
    <name type="common">Yeast</name>
    <name type="synonym">Candida zemplinina</name>
    <dbReference type="NCBI Taxonomy" id="1247836"/>
    <lineage>
        <taxon>Eukaryota</taxon>
        <taxon>Fungi</taxon>
        <taxon>Dikarya</taxon>
        <taxon>Ascomycota</taxon>
        <taxon>Saccharomycotina</taxon>
        <taxon>Dipodascomycetes</taxon>
        <taxon>Dipodascales</taxon>
        <taxon>Trichomonascaceae</taxon>
        <taxon>Starmerella</taxon>
    </lineage>
</organism>
<evidence type="ECO:0000256" key="6">
    <source>
        <dbReference type="ARBA" id="ARBA00047472"/>
    </source>
</evidence>
<dbReference type="GO" id="GO:0005737">
    <property type="term" value="C:cytoplasm"/>
    <property type="evidence" value="ECO:0007669"/>
    <property type="project" value="UniProtKB-SubCell"/>
</dbReference>
<dbReference type="PANTHER" id="PTHR12592:SF0">
    <property type="entry name" value="ATP-DEPENDENT (S)-NAD(P)H-HYDRATE DEHYDRATASE"/>
    <property type="match status" value="1"/>
</dbReference>
<comment type="cofactor">
    <cofactor evidence="7">
        <name>Mg(2+)</name>
        <dbReference type="ChEBI" id="CHEBI:18420"/>
    </cofactor>
</comment>
<feature type="binding site" evidence="7">
    <location>
        <begin position="229"/>
        <end position="238"/>
    </location>
    <ligand>
        <name>ATP</name>
        <dbReference type="ChEBI" id="CHEBI:30616"/>
    </ligand>
</feature>
<dbReference type="SUPFAM" id="SSF53613">
    <property type="entry name" value="Ribokinase-like"/>
    <property type="match status" value="1"/>
</dbReference>
<feature type="binding site" evidence="7">
    <location>
        <position position="239"/>
    </location>
    <ligand>
        <name>(6S)-NADPHX</name>
        <dbReference type="ChEBI" id="CHEBI:64076"/>
    </ligand>
</feature>
<keyword evidence="5 7" id="KW-0456">Lyase</keyword>
<keyword evidence="3" id="KW-0521">NADP</keyword>
<feature type="binding site" evidence="7">
    <location>
        <position position="116"/>
    </location>
    <ligand>
        <name>(6S)-NADPHX</name>
        <dbReference type="ChEBI" id="CHEBI:64076"/>
    </ligand>
</feature>
<dbReference type="GO" id="GO:0046496">
    <property type="term" value="P:nicotinamide nucleotide metabolic process"/>
    <property type="evidence" value="ECO:0007669"/>
    <property type="project" value="UniProtKB-UniRule"/>
</dbReference>
<comment type="caution">
    <text evidence="9">The sequence shown here is derived from an EMBL/GenBank/DDBJ whole genome shotgun (WGS) entry which is preliminary data.</text>
</comment>
<dbReference type="EC" id="4.2.1.93" evidence="7"/>
<evidence type="ECO:0000256" key="5">
    <source>
        <dbReference type="ARBA" id="ARBA00023239"/>
    </source>
</evidence>
<comment type="catalytic activity">
    <reaction evidence="6 7">
        <text>(6S)-NADPHX + ATP = ADP + phosphate + NADPH + H(+)</text>
        <dbReference type="Rhea" id="RHEA:32231"/>
        <dbReference type="ChEBI" id="CHEBI:15378"/>
        <dbReference type="ChEBI" id="CHEBI:30616"/>
        <dbReference type="ChEBI" id="CHEBI:43474"/>
        <dbReference type="ChEBI" id="CHEBI:57783"/>
        <dbReference type="ChEBI" id="CHEBI:64076"/>
        <dbReference type="ChEBI" id="CHEBI:456216"/>
        <dbReference type="EC" id="4.2.1.93"/>
    </reaction>
</comment>
<dbReference type="AlphaFoldDB" id="A0AAV5RK44"/>
<keyword evidence="7" id="KW-0597">Phosphoprotein</keyword>
<comment type="function">
    <text evidence="7">Catalyzes the dehydration of the S-form of NAD(P)HX at the expense of ATP, which is converted to ADP. Together with NAD(P)HX epimerase, which catalyzes the epimerization of the S- and R-forms, the enzyme allows the repair of both epimers of NAD(P)HX, a damaged form of NAD(P)H that is a result of enzymatic or heat-dependent hydration.</text>
</comment>